<feature type="region of interest" description="Disordered" evidence="1">
    <location>
        <begin position="342"/>
        <end position="364"/>
    </location>
</feature>
<feature type="chain" id="PRO_5039398834" description="SpaA-like prealbumin fold domain-containing protein" evidence="3">
    <location>
        <begin position="32"/>
        <end position="501"/>
    </location>
</feature>
<feature type="compositionally biased region" description="Low complexity" evidence="1">
    <location>
        <begin position="80"/>
        <end position="94"/>
    </location>
</feature>
<evidence type="ECO:0000256" key="1">
    <source>
        <dbReference type="SAM" id="MobiDB-lite"/>
    </source>
</evidence>
<protein>
    <recommendedName>
        <fullName evidence="4">SpaA-like prealbumin fold domain-containing protein</fullName>
    </recommendedName>
</protein>
<dbReference type="InterPro" id="IPR041033">
    <property type="entry name" value="SpaA_PFL_dom_1"/>
</dbReference>
<dbReference type="EMBL" id="FXTJ01000014">
    <property type="protein sequence ID" value="SMO98712.1"/>
    <property type="molecule type" value="Genomic_DNA"/>
</dbReference>
<keyword evidence="3" id="KW-0732">Signal</keyword>
<keyword evidence="2" id="KW-1133">Transmembrane helix</keyword>
<reference evidence="5 6" key="1">
    <citation type="submission" date="2017-05" db="EMBL/GenBank/DDBJ databases">
        <authorList>
            <person name="Varghese N."/>
            <person name="Submissions S."/>
        </authorList>
    </citation>
    <scope>NUCLEOTIDE SEQUENCE [LARGE SCALE GENOMIC DNA]</scope>
    <source>
        <strain evidence="5 6">DSM 46834</strain>
    </source>
</reference>
<proteinExistence type="predicted"/>
<keyword evidence="2" id="KW-0472">Membrane</keyword>
<dbReference type="RefSeq" id="WP_142460809.1">
    <property type="nucleotide sequence ID" value="NZ_FXTJ01000014.1"/>
</dbReference>
<feature type="compositionally biased region" description="Low complexity" evidence="1">
    <location>
        <begin position="350"/>
        <end position="364"/>
    </location>
</feature>
<dbReference type="Proteomes" id="UP000317484">
    <property type="component" value="Unassembled WGS sequence"/>
</dbReference>
<dbReference type="Pfam" id="PF17802">
    <property type="entry name" value="SpaA"/>
    <property type="match status" value="1"/>
</dbReference>
<feature type="region of interest" description="Disordered" evidence="1">
    <location>
        <begin position="35"/>
        <end position="101"/>
    </location>
</feature>
<evidence type="ECO:0000256" key="3">
    <source>
        <dbReference type="SAM" id="SignalP"/>
    </source>
</evidence>
<sequence>MTRTALAHVAKPKGRVAVATLGLLTVAGAFAPAASATDEGAEETGSPTPSTTPAAPSTTEAPVLTESPTPSAPSTLPEIPTTTAPTTTATETTTPPAPPTVPVPTDGAHFGLGKNSVDLAWAQGDHAAGREVLDPTGAQVQVRFSVLRGSVPAPADATTTCTFATRSVAILGEIALPTTDCWFPAGSPVTTDVFSGTTLPADSAFTMTLVSPPTASGALLPGQHPSIAGYTTASSTGSTTSASLPLHSAYRPVGVAVTGSGPLAGAAFALCPVHGSACTEDELVPATTDASGVATFEGRQLPGDYPVVQTAAPAGWSFDPAPRTLTVPPATTVAERDTPVRLPVARPGSAPVGTPSTPATTPAPRAEAVSTSVAAATVAAGRQQTVSIGGFRPGELVRGTLHSTPVDLGTVRADAAGVATFTFTVPAGLEAGAHTVSMTGLTSGVTAEVPFTVTAAPASSSARQGDLASTGADVVPLIGIGGVLVAAGGAAVVVSRRRRTA</sequence>
<feature type="transmembrane region" description="Helical" evidence="2">
    <location>
        <begin position="474"/>
        <end position="494"/>
    </location>
</feature>
<evidence type="ECO:0000256" key="2">
    <source>
        <dbReference type="SAM" id="Phobius"/>
    </source>
</evidence>
<feature type="domain" description="SpaA-like prealbumin fold" evidence="4">
    <location>
        <begin position="259"/>
        <end position="328"/>
    </location>
</feature>
<accession>A0A521FRE9</accession>
<gene>
    <name evidence="5" type="ORF">SAMN06273567_11410</name>
</gene>
<dbReference type="AlphaFoldDB" id="A0A521FRE9"/>
<evidence type="ECO:0000313" key="6">
    <source>
        <dbReference type="Proteomes" id="UP000317484"/>
    </source>
</evidence>
<evidence type="ECO:0000259" key="4">
    <source>
        <dbReference type="Pfam" id="PF17802"/>
    </source>
</evidence>
<dbReference type="GO" id="GO:0005975">
    <property type="term" value="P:carbohydrate metabolic process"/>
    <property type="evidence" value="ECO:0007669"/>
    <property type="project" value="UniProtKB-ARBA"/>
</dbReference>
<keyword evidence="6" id="KW-1185">Reference proteome</keyword>
<dbReference type="InterPro" id="IPR013783">
    <property type="entry name" value="Ig-like_fold"/>
</dbReference>
<name>A0A521FRE9_9ACTN</name>
<evidence type="ECO:0000313" key="5">
    <source>
        <dbReference type="EMBL" id="SMO98712.1"/>
    </source>
</evidence>
<organism evidence="5 6">
    <name type="scientific">Geodermatophilus aquaeductus</name>
    <dbReference type="NCBI Taxonomy" id="1564161"/>
    <lineage>
        <taxon>Bacteria</taxon>
        <taxon>Bacillati</taxon>
        <taxon>Actinomycetota</taxon>
        <taxon>Actinomycetes</taxon>
        <taxon>Geodermatophilales</taxon>
        <taxon>Geodermatophilaceae</taxon>
        <taxon>Geodermatophilus</taxon>
    </lineage>
</organism>
<feature type="compositionally biased region" description="Low complexity" evidence="1">
    <location>
        <begin position="43"/>
        <end position="62"/>
    </location>
</feature>
<keyword evidence="2" id="KW-0812">Transmembrane</keyword>
<feature type="signal peptide" evidence="3">
    <location>
        <begin position="1"/>
        <end position="31"/>
    </location>
</feature>
<dbReference type="Gene3D" id="2.60.40.10">
    <property type="entry name" value="Immunoglobulins"/>
    <property type="match status" value="1"/>
</dbReference>